<dbReference type="InterPro" id="IPR054612">
    <property type="entry name" value="Phage_capsid-like_C"/>
</dbReference>
<dbReference type="AlphaFoldDB" id="A0A9W3YKX9"/>
<dbReference type="EMBL" id="CP032612">
    <property type="protein sequence ID" value="AYF85145.1"/>
    <property type="molecule type" value="Genomic_DNA"/>
</dbReference>
<dbReference type="Pfam" id="PF05065">
    <property type="entry name" value="Phage_capsid"/>
    <property type="match status" value="1"/>
</dbReference>
<evidence type="ECO:0000313" key="3">
    <source>
        <dbReference type="EMBL" id="AYF85145.1"/>
    </source>
</evidence>
<dbReference type="SUPFAM" id="SSF56563">
    <property type="entry name" value="Major capsid protein gp5"/>
    <property type="match status" value="1"/>
</dbReference>
<dbReference type="Gene3D" id="3.30.2320.10">
    <property type="entry name" value="hypothetical protein PF0899 domain"/>
    <property type="match status" value="1"/>
</dbReference>
<dbReference type="Proteomes" id="UP000269847">
    <property type="component" value="Plasmid p.4"/>
</dbReference>
<gene>
    <name evidence="3" type="ORF">D7J84_29515</name>
</gene>
<organism evidence="3 4">
    <name type="scientific">Bacillus thuringiensis</name>
    <dbReference type="NCBI Taxonomy" id="1428"/>
    <lineage>
        <taxon>Bacteria</taxon>
        <taxon>Bacillati</taxon>
        <taxon>Bacillota</taxon>
        <taxon>Bacilli</taxon>
        <taxon>Bacillales</taxon>
        <taxon>Bacillaceae</taxon>
        <taxon>Bacillus</taxon>
        <taxon>Bacillus cereus group</taxon>
    </lineage>
</organism>
<keyword evidence="3" id="KW-0614">Plasmid</keyword>
<geneLocation type="plasmid" evidence="3 4">
    <name>p.4</name>
</geneLocation>
<protein>
    <submittedName>
        <fullName evidence="3">Phage major capsid protein</fullName>
    </submittedName>
</protein>
<dbReference type="NCBIfam" id="TIGR01554">
    <property type="entry name" value="major_cap_HK97"/>
    <property type="match status" value="1"/>
</dbReference>
<proteinExistence type="predicted"/>
<evidence type="ECO:0000259" key="2">
    <source>
        <dbReference type="Pfam" id="PF05065"/>
    </source>
</evidence>
<evidence type="ECO:0000313" key="4">
    <source>
        <dbReference type="Proteomes" id="UP000269847"/>
    </source>
</evidence>
<evidence type="ECO:0000256" key="1">
    <source>
        <dbReference type="ARBA" id="ARBA00004328"/>
    </source>
</evidence>
<comment type="subcellular location">
    <subcellularLocation>
        <location evidence="1">Virion</location>
    </subcellularLocation>
</comment>
<feature type="domain" description="Phage capsid-like C-terminal" evidence="2">
    <location>
        <begin position="137"/>
        <end position="414"/>
    </location>
</feature>
<reference evidence="3 4" key="1">
    <citation type="submission" date="2018-09" db="EMBL/GenBank/DDBJ databases">
        <title>Complete genome of Bacillus thuringiensis strain QZL38.</title>
        <authorList>
            <person name="Song F."/>
        </authorList>
    </citation>
    <scope>NUCLEOTIDE SEQUENCE [LARGE SCALE GENOMIC DNA]</scope>
    <source>
        <strain evidence="3 4">QZL38</strain>
        <plasmid evidence="3 4">p.4</plasmid>
    </source>
</reference>
<sequence>MTLQEILNSIQSKKEEGRKFLDAKDFEKAETVKAEIVELEQQLQAEIMFMQDDNSRNLEAKAQMLSNAQTINNGNQGTVVNTFGEQKPKEKDSTANDYLNAWAKVMMGQKINNDEELIFDKVNSEFKNATQTAATHAVVIPETVASDIWKEAEDLFPILRDVNMTYVPGDFTIIKETNSGADAAWYDEKTEVVDGEFGLGELNLTGCELAKAIPISWKLRKMSIEKFIPYITSLLAEKMGAALAKGVVSGKGKPGAGDTFKPEPKGIITAIEGEAQKPQVVSYSDSEDLNYDKIAQAMGKIKSSYKTGAAIYAKSTVIWNKLALLKDSMGRPLFIPDVTSGGIGRMFGLPVKEEDSVPEDAILFGNVARGYAANVNENMTIYTEDHVKQRYTDYMSYSIVDGDVLSTKAFALIKKAATV</sequence>
<accession>A0A9W3YKX9</accession>
<dbReference type="InterPro" id="IPR024455">
    <property type="entry name" value="Phage_capsid"/>
</dbReference>
<dbReference type="RefSeq" id="WP_061885219.1">
    <property type="nucleotide sequence ID" value="NZ_CP014285.1"/>
</dbReference>
<name>A0A9W3YKX9_BACTU</name>